<comment type="caution">
    <text evidence="2">The sequence shown here is derived from an EMBL/GenBank/DDBJ whole genome shotgun (WGS) entry which is preliminary data.</text>
</comment>
<sequence length="292" mass="32453">MIAYDRLYAGVLMASVTSALINLRIVFANISIIRTKAGILHTLSNLLIVGATITNITDVILDAFRGNCQTRLWTTCAAIQLAKVLNHVILFWRCEAVTMHHKMVRYLFAVVITVRLITTNTHCGLLSAGNEVGLEGRTMCISILEPISTQITIAVDVLTDIVLTCLFMVKIFEHSKAVRRHVQHEYWLHSLFKEFLYEAVPMLIISFVLNVCIFSGVLGRNTEILIHIDLILQLRLANDLLVLNRLSRAKELSLGVSGTGEPAGGGMDGFGCERRRMSTDSFPLKAKMPANM</sequence>
<keyword evidence="1" id="KW-0812">Transmembrane</keyword>
<dbReference type="Proteomes" id="UP001479436">
    <property type="component" value="Unassembled WGS sequence"/>
</dbReference>
<organism evidence="2 3">
    <name type="scientific">Basidiobolus ranarum</name>
    <dbReference type="NCBI Taxonomy" id="34480"/>
    <lineage>
        <taxon>Eukaryota</taxon>
        <taxon>Fungi</taxon>
        <taxon>Fungi incertae sedis</taxon>
        <taxon>Zoopagomycota</taxon>
        <taxon>Entomophthoromycotina</taxon>
        <taxon>Basidiobolomycetes</taxon>
        <taxon>Basidiobolales</taxon>
        <taxon>Basidiobolaceae</taxon>
        <taxon>Basidiobolus</taxon>
    </lineage>
</organism>
<keyword evidence="1" id="KW-1133">Transmembrane helix</keyword>
<feature type="transmembrane region" description="Helical" evidence="1">
    <location>
        <begin position="72"/>
        <end position="92"/>
    </location>
</feature>
<gene>
    <name evidence="2" type="ORF">K7432_014682</name>
</gene>
<feature type="transmembrane region" description="Helical" evidence="1">
    <location>
        <begin position="104"/>
        <end position="127"/>
    </location>
</feature>
<dbReference type="EMBL" id="JASJQH010001737">
    <property type="protein sequence ID" value="KAK9760870.1"/>
    <property type="molecule type" value="Genomic_DNA"/>
</dbReference>
<reference evidence="2 3" key="1">
    <citation type="submission" date="2023-04" db="EMBL/GenBank/DDBJ databases">
        <title>Genome of Basidiobolus ranarum AG-B5.</title>
        <authorList>
            <person name="Stajich J.E."/>
            <person name="Carter-House D."/>
            <person name="Gryganskyi A."/>
        </authorList>
    </citation>
    <scope>NUCLEOTIDE SEQUENCE [LARGE SCALE GENOMIC DNA]</scope>
    <source>
        <strain evidence="2 3">AG-B5</strain>
    </source>
</reference>
<feature type="transmembrane region" description="Helical" evidence="1">
    <location>
        <begin position="39"/>
        <end position="60"/>
    </location>
</feature>
<keyword evidence="1" id="KW-0472">Membrane</keyword>
<protein>
    <submittedName>
        <fullName evidence="2">Uncharacterized protein</fullName>
    </submittedName>
</protein>
<evidence type="ECO:0000313" key="3">
    <source>
        <dbReference type="Proteomes" id="UP001479436"/>
    </source>
</evidence>
<evidence type="ECO:0000256" key="1">
    <source>
        <dbReference type="SAM" id="Phobius"/>
    </source>
</evidence>
<keyword evidence="3" id="KW-1185">Reference proteome</keyword>
<proteinExistence type="predicted"/>
<accession>A0ABR2WH93</accession>
<feature type="transmembrane region" description="Helical" evidence="1">
    <location>
        <begin position="195"/>
        <end position="218"/>
    </location>
</feature>
<name>A0ABR2WH93_9FUNG</name>
<feature type="transmembrane region" description="Helical" evidence="1">
    <location>
        <begin position="6"/>
        <end position="27"/>
    </location>
</feature>
<evidence type="ECO:0000313" key="2">
    <source>
        <dbReference type="EMBL" id="KAK9760870.1"/>
    </source>
</evidence>